<sequence>MNERKDESLEIVKVFLVIFSMYIRFSTSKVAKAM</sequence>
<accession>A0A1I0VLR6</accession>
<proteinExistence type="predicted"/>
<protein>
    <submittedName>
        <fullName evidence="1">Uncharacterized protein</fullName>
    </submittedName>
</protein>
<dbReference type="EMBL" id="FOKK01000001">
    <property type="protein sequence ID" value="SFA77231.1"/>
    <property type="molecule type" value="Genomic_DNA"/>
</dbReference>
<reference evidence="1 2" key="1">
    <citation type="submission" date="2016-10" db="EMBL/GenBank/DDBJ databases">
        <authorList>
            <person name="de Groot N.N."/>
        </authorList>
    </citation>
    <scope>NUCLEOTIDE SEQUENCE [LARGE SCALE GENOMIC DNA]</scope>
    <source>
        <strain evidence="1 2">DSM 23399</strain>
    </source>
</reference>
<name>A0A1I0VLR6_9BACT</name>
<dbReference type="Proteomes" id="UP000198790">
    <property type="component" value="Unassembled WGS sequence"/>
</dbReference>
<evidence type="ECO:0000313" key="2">
    <source>
        <dbReference type="Proteomes" id="UP000198790"/>
    </source>
</evidence>
<dbReference type="AlphaFoldDB" id="A0A1I0VLR6"/>
<organism evidence="1 2">
    <name type="scientific">Algoriphagus aquimarinus</name>
    <dbReference type="NCBI Taxonomy" id="237018"/>
    <lineage>
        <taxon>Bacteria</taxon>
        <taxon>Pseudomonadati</taxon>
        <taxon>Bacteroidota</taxon>
        <taxon>Cytophagia</taxon>
        <taxon>Cytophagales</taxon>
        <taxon>Cyclobacteriaceae</taxon>
        <taxon>Algoriphagus</taxon>
    </lineage>
</organism>
<evidence type="ECO:0000313" key="1">
    <source>
        <dbReference type="EMBL" id="SFA77231.1"/>
    </source>
</evidence>
<keyword evidence="2" id="KW-1185">Reference proteome</keyword>
<gene>
    <name evidence="1" type="ORF">SAMN04489723_101259</name>
</gene>
<dbReference type="STRING" id="237018.SAMN04489723_101259"/>